<dbReference type="GO" id="GO:0005634">
    <property type="term" value="C:nucleus"/>
    <property type="evidence" value="ECO:0007669"/>
    <property type="project" value="UniProtKB-SubCell"/>
</dbReference>
<proteinExistence type="inferred from homology"/>
<evidence type="ECO:0000256" key="3">
    <source>
        <dbReference type="ARBA" id="ARBA00022853"/>
    </source>
</evidence>
<dbReference type="AlphaFoldDB" id="A0A7R9UF11"/>
<feature type="region of interest" description="Disordered" evidence="8">
    <location>
        <begin position="105"/>
        <end position="138"/>
    </location>
</feature>
<dbReference type="InterPro" id="IPR015418">
    <property type="entry name" value="Eaf6"/>
</dbReference>
<dbReference type="GO" id="GO:0000123">
    <property type="term" value="C:histone acetyltransferase complex"/>
    <property type="evidence" value="ECO:0007669"/>
    <property type="project" value="InterPro"/>
</dbReference>
<gene>
    <name evidence="9" type="ORF">PPYR1160_LOCUS13624</name>
</gene>
<reference evidence="9" key="1">
    <citation type="submission" date="2021-01" db="EMBL/GenBank/DDBJ databases">
        <authorList>
            <person name="Corre E."/>
            <person name="Pelletier E."/>
            <person name="Niang G."/>
            <person name="Scheremetjew M."/>
            <person name="Finn R."/>
            <person name="Kale V."/>
            <person name="Holt S."/>
            <person name="Cochrane G."/>
            <person name="Meng A."/>
            <person name="Brown T."/>
            <person name="Cohen L."/>
        </authorList>
    </citation>
    <scope>NUCLEOTIDE SEQUENCE</scope>
    <source>
        <strain evidence="9">CCMP2078</strain>
    </source>
</reference>
<comment type="subcellular location">
    <subcellularLocation>
        <location evidence="1">Nucleus</location>
    </subcellularLocation>
</comment>
<evidence type="ECO:0000256" key="5">
    <source>
        <dbReference type="ARBA" id="ARBA00023054"/>
    </source>
</evidence>
<comment type="similarity">
    <text evidence="2">Belongs to the EAF6 family.</text>
</comment>
<keyword evidence="5" id="KW-0175">Coiled coil</keyword>
<organism evidence="9">
    <name type="scientific">Pinguiococcus pyrenoidosus</name>
    <dbReference type="NCBI Taxonomy" id="172671"/>
    <lineage>
        <taxon>Eukaryota</taxon>
        <taxon>Sar</taxon>
        <taxon>Stramenopiles</taxon>
        <taxon>Ochrophyta</taxon>
        <taxon>Pinguiophyceae</taxon>
        <taxon>Pinguiochrysidales</taxon>
        <taxon>Pinguiochrysidaceae</taxon>
        <taxon>Pinguiococcus</taxon>
    </lineage>
</organism>
<dbReference type="Pfam" id="PF09340">
    <property type="entry name" value="NuA4"/>
    <property type="match status" value="1"/>
</dbReference>
<evidence type="ECO:0008006" key="10">
    <source>
        <dbReference type="Google" id="ProtNLM"/>
    </source>
</evidence>
<keyword evidence="4" id="KW-0805">Transcription regulation</keyword>
<evidence type="ECO:0000256" key="2">
    <source>
        <dbReference type="ARBA" id="ARBA00010916"/>
    </source>
</evidence>
<evidence type="ECO:0000256" key="6">
    <source>
        <dbReference type="ARBA" id="ARBA00023163"/>
    </source>
</evidence>
<keyword evidence="6" id="KW-0804">Transcription</keyword>
<evidence type="ECO:0000256" key="4">
    <source>
        <dbReference type="ARBA" id="ARBA00023015"/>
    </source>
</evidence>
<feature type="compositionally biased region" description="Polar residues" evidence="8">
    <location>
        <begin position="129"/>
        <end position="138"/>
    </location>
</feature>
<feature type="compositionally biased region" description="Basic and acidic residues" evidence="8">
    <location>
        <begin position="115"/>
        <end position="124"/>
    </location>
</feature>
<dbReference type="EMBL" id="HBEA01017933">
    <property type="protein sequence ID" value="CAD8264121.1"/>
    <property type="molecule type" value="Transcribed_RNA"/>
</dbReference>
<name>A0A7R9UF11_9STRA</name>
<evidence type="ECO:0000313" key="9">
    <source>
        <dbReference type="EMBL" id="CAD8264121.1"/>
    </source>
</evidence>
<evidence type="ECO:0000256" key="7">
    <source>
        <dbReference type="ARBA" id="ARBA00023242"/>
    </source>
</evidence>
<protein>
    <recommendedName>
        <fullName evidence="10">Chromatin modification-related protein MEAF6</fullName>
    </recommendedName>
</protein>
<keyword evidence="7" id="KW-0539">Nucleus</keyword>
<evidence type="ECO:0000256" key="1">
    <source>
        <dbReference type="ARBA" id="ARBA00004123"/>
    </source>
</evidence>
<accession>A0A7R9UF11</accession>
<evidence type="ECO:0000256" key="8">
    <source>
        <dbReference type="SAM" id="MobiDB-lite"/>
    </source>
</evidence>
<keyword evidence="3" id="KW-0156">Chromatin regulator</keyword>
<sequence length="138" mass="14894">MEAGNRRRVEPVELVLAKKRLQDGLEDIERQLGRLERRYLGETAGLGNVLSGFPDLVRARPLVLKDQAGRAEVPNEACLFSLSSSTSGMSGAVSQARCPAVSQAARKRVAEAPPEGEHVRKAPRETASPKASSRCVSM</sequence>
<dbReference type="GO" id="GO:0006325">
    <property type="term" value="P:chromatin organization"/>
    <property type="evidence" value="ECO:0007669"/>
    <property type="project" value="UniProtKB-KW"/>
</dbReference>